<protein>
    <recommendedName>
        <fullName evidence="5">DUF4794 domain-containing protein</fullName>
    </recommendedName>
</protein>
<dbReference type="AlphaFoldDB" id="A0A0L0CN07"/>
<accession>A0A0L0CN07</accession>
<dbReference type="EMBL" id="JRES01000171">
    <property type="protein sequence ID" value="KNC33695.1"/>
    <property type="molecule type" value="Genomic_DNA"/>
</dbReference>
<feature type="signal peptide" evidence="2">
    <location>
        <begin position="1"/>
        <end position="18"/>
    </location>
</feature>
<reference evidence="3 4" key="1">
    <citation type="journal article" date="2015" name="Nat. Commun.">
        <title>Lucilia cuprina genome unlocks parasitic fly biology to underpin future interventions.</title>
        <authorList>
            <person name="Anstead C.A."/>
            <person name="Korhonen P.K."/>
            <person name="Young N.D."/>
            <person name="Hall R.S."/>
            <person name="Jex A.R."/>
            <person name="Murali S.C."/>
            <person name="Hughes D.S."/>
            <person name="Lee S.F."/>
            <person name="Perry T."/>
            <person name="Stroehlein A.J."/>
            <person name="Ansell B.R."/>
            <person name="Breugelmans B."/>
            <person name="Hofmann A."/>
            <person name="Qu J."/>
            <person name="Dugan S."/>
            <person name="Lee S.L."/>
            <person name="Chao H."/>
            <person name="Dinh H."/>
            <person name="Han Y."/>
            <person name="Doddapaneni H.V."/>
            <person name="Worley K.C."/>
            <person name="Muzny D.M."/>
            <person name="Ioannidis P."/>
            <person name="Waterhouse R.M."/>
            <person name="Zdobnov E.M."/>
            <person name="James P.J."/>
            <person name="Bagnall N.H."/>
            <person name="Kotze A.C."/>
            <person name="Gibbs R.A."/>
            <person name="Richards S."/>
            <person name="Batterham P."/>
            <person name="Gasser R.B."/>
        </authorList>
    </citation>
    <scope>NUCLEOTIDE SEQUENCE [LARGE SCALE GENOMIC DNA]</scope>
    <source>
        <strain evidence="3 4">LS</strain>
        <tissue evidence="3">Full body</tissue>
    </source>
</reference>
<evidence type="ECO:0000313" key="3">
    <source>
        <dbReference type="EMBL" id="KNC33695.1"/>
    </source>
</evidence>
<feature type="region of interest" description="Disordered" evidence="1">
    <location>
        <begin position="121"/>
        <end position="216"/>
    </location>
</feature>
<keyword evidence="2" id="KW-0732">Signal</keyword>
<evidence type="ECO:0000256" key="1">
    <source>
        <dbReference type="SAM" id="MobiDB-lite"/>
    </source>
</evidence>
<dbReference type="OMA" id="QRPALEY"/>
<keyword evidence="4" id="KW-1185">Reference proteome</keyword>
<evidence type="ECO:0000313" key="4">
    <source>
        <dbReference type="Proteomes" id="UP000037069"/>
    </source>
</evidence>
<proteinExistence type="predicted"/>
<dbReference type="Proteomes" id="UP000037069">
    <property type="component" value="Unassembled WGS sequence"/>
</dbReference>
<sequence>MLIKLILVALLFIAKSFAEAPYSYNNQAAPYAPSGYRPNIPFDLPGEYYPSYDVDDSVQQLPNQGFTFEITKQRVDFAGQEVSRVPITEPEKQYLPAEEIVFINNQVGAGNNMRQLFNHRHNHNHGRRRNNRPGQRPTEAPQYPQTPENKPPQPQPQPQPNLPTLPPANIPLPNLPNPSTDERFESQQRPALEYGAPPNYNIDPRNAGQQQQQQQPALEYGAPALEYGAPANSQSQKEEELEKQYALDALNAAVQNYNRLQENNNDRIAQGQYFVVNPDHSIQKVKFTTKKSEDETKQNDFTAELKYTKVGEINDPLYKYTAEGQLVRIVKK</sequence>
<name>A0A0L0CN07_LUCCU</name>
<feature type="chain" id="PRO_5005536655" description="DUF4794 domain-containing protein" evidence="2">
    <location>
        <begin position="19"/>
        <end position="332"/>
    </location>
</feature>
<organism evidence="3 4">
    <name type="scientific">Lucilia cuprina</name>
    <name type="common">Green bottle fly</name>
    <name type="synonym">Australian sheep blowfly</name>
    <dbReference type="NCBI Taxonomy" id="7375"/>
    <lineage>
        <taxon>Eukaryota</taxon>
        <taxon>Metazoa</taxon>
        <taxon>Ecdysozoa</taxon>
        <taxon>Arthropoda</taxon>
        <taxon>Hexapoda</taxon>
        <taxon>Insecta</taxon>
        <taxon>Pterygota</taxon>
        <taxon>Neoptera</taxon>
        <taxon>Endopterygota</taxon>
        <taxon>Diptera</taxon>
        <taxon>Brachycera</taxon>
        <taxon>Muscomorpha</taxon>
        <taxon>Oestroidea</taxon>
        <taxon>Calliphoridae</taxon>
        <taxon>Luciliinae</taxon>
        <taxon>Lucilia</taxon>
    </lineage>
</organism>
<evidence type="ECO:0000256" key="2">
    <source>
        <dbReference type="SAM" id="SignalP"/>
    </source>
</evidence>
<comment type="caution">
    <text evidence="3">The sequence shown here is derived from an EMBL/GenBank/DDBJ whole genome shotgun (WGS) entry which is preliminary data.</text>
</comment>
<feature type="compositionally biased region" description="Pro residues" evidence="1">
    <location>
        <begin position="149"/>
        <end position="176"/>
    </location>
</feature>
<gene>
    <name evidence="3" type="ORF">FF38_08713</name>
</gene>
<evidence type="ECO:0008006" key="5">
    <source>
        <dbReference type="Google" id="ProtNLM"/>
    </source>
</evidence>
<dbReference type="OrthoDB" id="8197587at2759"/>
<dbReference type="STRING" id="7375.A0A0L0CN07"/>
<feature type="compositionally biased region" description="Basic residues" evidence="1">
    <location>
        <begin position="121"/>
        <end position="131"/>
    </location>
</feature>